<proteinExistence type="predicted"/>
<dbReference type="Pfam" id="PF13936">
    <property type="entry name" value="HTH_38"/>
    <property type="match status" value="1"/>
</dbReference>
<evidence type="ECO:0000313" key="3">
    <source>
        <dbReference type="EMBL" id="ALC16848.1"/>
    </source>
</evidence>
<dbReference type="OrthoDB" id="9803231at2"/>
<dbReference type="GO" id="GO:0015074">
    <property type="term" value="P:DNA integration"/>
    <property type="evidence" value="ECO:0007669"/>
    <property type="project" value="InterPro"/>
</dbReference>
<sequence>MPYTHLTPQERYVISHLKVAKYSLREIARRLGRNHTTISREIKRNGPTYPGGVYWYYVIDPMVEKKRHKARSYRRQNHAPLVKYVEDKLRSDWPPEVIADRVRADHPHDERMRVSHETIYRWVSQDAGQGGSLYQHLRRRRKYRRRQKRYGAGRRFIPGRVGIEERSEEVAQRCRFGDWEGDLVLGRKGIGAIATHVERKSRYLIATLLADRKADTFNAAAIPVYQDLPKHLCRTLTLDNGKEFSQFKDLETKTGLSVYFADPYAAWQRGTNENTNGLLRFYFPKGTNFKRISATALQKAVDRLNNRPRKCLGYRTPQEVFAEAQSGALAM</sequence>
<dbReference type="GO" id="GO:0004803">
    <property type="term" value="F:transposase activity"/>
    <property type="evidence" value="ECO:0007669"/>
    <property type="project" value="TreeGrafter"/>
</dbReference>
<dbReference type="AlphaFoldDB" id="A0A0M5IW09"/>
<dbReference type="GO" id="GO:0005829">
    <property type="term" value="C:cytosol"/>
    <property type="evidence" value="ECO:0007669"/>
    <property type="project" value="TreeGrafter"/>
</dbReference>
<dbReference type="EMBL" id="CP010802">
    <property type="protein sequence ID" value="ALC17390.1"/>
    <property type="molecule type" value="Genomic_DNA"/>
</dbReference>
<accession>A0A0M5IW09</accession>
<dbReference type="Gene3D" id="3.30.420.10">
    <property type="entry name" value="Ribonuclease H-like superfamily/Ribonuclease H"/>
    <property type="match status" value="1"/>
</dbReference>
<dbReference type="SUPFAM" id="SSF53098">
    <property type="entry name" value="Ribonuclease H-like"/>
    <property type="match status" value="1"/>
</dbReference>
<gene>
    <name evidence="3" type="ORF">DSOUD_2081</name>
    <name evidence="4" type="ORF">DSOUD_2638</name>
</gene>
<keyword evidence="5" id="KW-1185">Reference proteome</keyword>
<dbReference type="InterPro" id="IPR053392">
    <property type="entry name" value="Transposase_IS30-like"/>
</dbReference>
<dbReference type="InterPro" id="IPR001584">
    <property type="entry name" value="Integrase_cat-core"/>
</dbReference>
<keyword evidence="1" id="KW-0233">DNA recombination</keyword>
<dbReference type="PATRIC" id="fig|1603606.3.peg.2250"/>
<dbReference type="RefSeq" id="WP_053550906.1">
    <property type="nucleotide sequence ID" value="NZ_CP010802.1"/>
</dbReference>
<dbReference type="GO" id="GO:0003676">
    <property type="term" value="F:nucleic acid binding"/>
    <property type="evidence" value="ECO:0007669"/>
    <property type="project" value="InterPro"/>
</dbReference>
<dbReference type="KEGG" id="des:DSOUD_2638"/>
<dbReference type="Proteomes" id="UP000057158">
    <property type="component" value="Chromosome"/>
</dbReference>
<feature type="domain" description="Integrase catalytic" evidence="2">
    <location>
        <begin position="170"/>
        <end position="325"/>
    </location>
</feature>
<dbReference type="InterPro" id="IPR036397">
    <property type="entry name" value="RNaseH_sf"/>
</dbReference>
<reference evidence="3 5" key="1">
    <citation type="submission" date="2015-07" db="EMBL/GenBank/DDBJ databases">
        <title>Isolation and Genomic Characterization of a Novel Halophilic Metal-Reducing Deltaproteobacterium from the Deep Subsurface.</title>
        <authorList>
            <person name="Badalamenti J.P."/>
            <person name="Summers Z.M."/>
            <person name="Gralnick J.A."/>
            <person name="Bond D.R."/>
        </authorList>
    </citation>
    <scope>NUCLEOTIDE SEQUENCE [LARGE SCALE GENOMIC DNA]</scope>
    <source>
        <strain evidence="3 5">WTL</strain>
    </source>
</reference>
<dbReference type="Gene3D" id="1.10.10.60">
    <property type="entry name" value="Homeodomain-like"/>
    <property type="match status" value="1"/>
</dbReference>
<dbReference type="NCBIfam" id="NF033563">
    <property type="entry name" value="transpos_IS30"/>
    <property type="match status" value="1"/>
</dbReference>
<name>A0A0M5IW09_9BACT</name>
<dbReference type="PROSITE" id="PS50994">
    <property type="entry name" value="INTEGRASE"/>
    <property type="match status" value="1"/>
</dbReference>
<evidence type="ECO:0000313" key="4">
    <source>
        <dbReference type="EMBL" id="ALC17390.1"/>
    </source>
</evidence>
<dbReference type="GO" id="GO:0032196">
    <property type="term" value="P:transposition"/>
    <property type="evidence" value="ECO:0007669"/>
    <property type="project" value="TreeGrafter"/>
</dbReference>
<organism evidence="3 5">
    <name type="scientific">Desulfuromonas soudanensis</name>
    <dbReference type="NCBI Taxonomy" id="1603606"/>
    <lineage>
        <taxon>Bacteria</taxon>
        <taxon>Pseudomonadati</taxon>
        <taxon>Thermodesulfobacteriota</taxon>
        <taxon>Desulfuromonadia</taxon>
        <taxon>Desulfuromonadales</taxon>
        <taxon>Desulfuromonadaceae</taxon>
        <taxon>Desulfuromonas</taxon>
    </lineage>
</organism>
<dbReference type="InterPro" id="IPR012337">
    <property type="entry name" value="RNaseH-like_sf"/>
</dbReference>
<protein>
    <submittedName>
        <fullName evidence="3">Transposase</fullName>
    </submittedName>
</protein>
<dbReference type="InterPro" id="IPR025246">
    <property type="entry name" value="IS30-like_HTH"/>
</dbReference>
<dbReference type="PANTHER" id="PTHR10948:SF23">
    <property type="entry name" value="TRANSPOSASE INSI FOR INSERTION SEQUENCE ELEMENT IS30A-RELATED"/>
    <property type="match status" value="1"/>
</dbReference>
<dbReference type="EMBL" id="CP010802">
    <property type="protein sequence ID" value="ALC16848.1"/>
    <property type="molecule type" value="Genomic_DNA"/>
</dbReference>
<dbReference type="PANTHER" id="PTHR10948">
    <property type="entry name" value="TRANSPOSASE"/>
    <property type="match status" value="1"/>
</dbReference>
<dbReference type="KEGG" id="des:DSOUD_2081"/>
<evidence type="ECO:0000256" key="1">
    <source>
        <dbReference type="ARBA" id="ARBA00023172"/>
    </source>
</evidence>
<dbReference type="GO" id="GO:0006310">
    <property type="term" value="P:DNA recombination"/>
    <property type="evidence" value="ECO:0007669"/>
    <property type="project" value="UniProtKB-KW"/>
</dbReference>
<evidence type="ECO:0000313" key="5">
    <source>
        <dbReference type="Proteomes" id="UP000057158"/>
    </source>
</evidence>
<dbReference type="InterPro" id="IPR051917">
    <property type="entry name" value="Transposase-Integrase"/>
</dbReference>
<evidence type="ECO:0000259" key="2">
    <source>
        <dbReference type="PROSITE" id="PS50994"/>
    </source>
</evidence>